<keyword evidence="12" id="KW-1185">Reference proteome</keyword>
<sequence>MTAMRPPTPRASVIIPAHNEARVIHRCLQSLEDSGLPLDIVVAANGCTDSTVEVASSFAGVTVLDLPEPSKVAALNSGDAAAVAYPRVYLDADISLSPTALADLVRALDTDRAIAAAPQVRFATDAASWPVRAFYDVFRELPYVRDQLVGLGVYGLSRSGRARFERFPALTSDDLFVQRLFAPDERIVVPSTFEVQVPRTLSNLIAVRVRVAKGNRQLAREGDDSARGDFSPSTGGTATALLGLVRSRPTTTPSVLVYLAVTLVARARAQRAKAGAWERDASTR</sequence>
<dbReference type="SUPFAM" id="SSF53448">
    <property type="entry name" value="Nucleotide-diphospho-sugar transferases"/>
    <property type="match status" value="1"/>
</dbReference>
<evidence type="ECO:0000256" key="3">
    <source>
        <dbReference type="ARBA" id="ARBA00022676"/>
    </source>
</evidence>
<evidence type="ECO:0000259" key="10">
    <source>
        <dbReference type="Pfam" id="PF00535"/>
    </source>
</evidence>
<reference evidence="11 12" key="1">
    <citation type="submission" date="2019-11" db="EMBL/GenBank/DDBJ databases">
        <title>Whole genome sequencing identifies a novel species of the genus Arsenicicoccus isolated from human blood.</title>
        <authorList>
            <person name="Jeong J.H."/>
            <person name="Kweon O.J."/>
            <person name="Kim H.R."/>
            <person name="Kim T.-H."/>
            <person name="Ha S.-M."/>
            <person name="Lee M.-K."/>
        </authorList>
    </citation>
    <scope>NUCLEOTIDE SEQUENCE [LARGE SCALE GENOMIC DNA]</scope>
    <source>
        <strain evidence="11 12">MKL-02</strain>
    </source>
</reference>
<dbReference type="Gene3D" id="3.90.550.10">
    <property type="entry name" value="Spore Coat Polysaccharide Biosynthesis Protein SpsA, Chain A"/>
    <property type="match status" value="1"/>
</dbReference>
<comment type="similarity">
    <text evidence="8">Belongs to the glycosyltransferase 2 family. CrtQ subfamily.</text>
</comment>
<keyword evidence="2" id="KW-1003">Cell membrane</keyword>
<name>A0A6I3IKQ8_9MICO</name>
<evidence type="ECO:0000256" key="5">
    <source>
        <dbReference type="ARBA" id="ARBA00023136"/>
    </source>
</evidence>
<comment type="caution">
    <text evidence="11">The sequence shown here is derived from an EMBL/GenBank/DDBJ whole genome shotgun (WGS) entry which is preliminary data.</text>
</comment>
<accession>A0A6I3IKQ8</accession>
<evidence type="ECO:0000256" key="6">
    <source>
        <dbReference type="ARBA" id="ARBA00037281"/>
    </source>
</evidence>
<evidence type="ECO:0000256" key="8">
    <source>
        <dbReference type="ARBA" id="ARBA00038120"/>
    </source>
</evidence>
<evidence type="ECO:0000256" key="4">
    <source>
        <dbReference type="ARBA" id="ARBA00022679"/>
    </source>
</evidence>
<evidence type="ECO:0000256" key="7">
    <source>
        <dbReference type="ARBA" id="ARBA00037904"/>
    </source>
</evidence>
<dbReference type="AlphaFoldDB" id="A0A6I3IKQ8"/>
<keyword evidence="5" id="KW-0472">Membrane</keyword>
<comment type="subcellular location">
    <subcellularLocation>
        <location evidence="1">Cell membrane</location>
    </subcellularLocation>
</comment>
<evidence type="ECO:0000256" key="9">
    <source>
        <dbReference type="ARBA" id="ARBA00040345"/>
    </source>
</evidence>
<keyword evidence="4 11" id="KW-0808">Transferase</keyword>
<comment type="function">
    <text evidence="6">Catalyzes the glycosylation of 4,4'-diaponeurosporenoate, i.e. the esterification of glucose at the C1'' position with the carboxyl group of 4,4'-diaponeurosporenic acid, to form glycosyl-4,4'-diaponeurosporenoate. This is a step in the biosynthesis of staphyloxanthin, an orange pigment present in most staphylococci strains.</text>
</comment>
<feature type="domain" description="Glycosyltransferase 2-like" evidence="10">
    <location>
        <begin position="12"/>
        <end position="127"/>
    </location>
</feature>
<dbReference type="PANTHER" id="PTHR43646">
    <property type="entry name" value="GLYCOSYLTRANSFERASE"/>
    <property type="match status" value="1"/>
</dbReference>
<evidence type="ECO:0000313" key="12">
    <source>
        <dbReference type="Proteomes" id="UP000431092"/>
    </source>
</evidence>
<evidence type="ECO:0000313" key="11">
    <source>
        <dbReference type="EMBL" id="MTB72265.1"/>
    </source>
</evidence>
<evidence type="ECO:0000256" key="1">
    <source>
        <dbReference type="ARBA" id="ARBA00004236"/>
    </source>
</evidence>
<dbReference type="Pfam" id="PF00535">
    <property type="entry name" value="Glycos_transf_2"/>
    <property type="match status" value="1"/>
</dbReference>
<keyword evidence="3" id="KW-0328">Glycosyltransferase</keyword>
<comment type="pathway">
    <text evidence="7">Carotenoid biosynthesis; staphyloxanthin biosynthesis; staphyloxanthin from farnesyl diphosphate: step 4/5.</text>
</comment>
<proteinExistence type="inferred from homology"/>
<gene>
    <name evidence="11" type="ORF">GGG17_09835</name>
</gene>
<dbReference type="InterPro" id="IPR001173">
    <property type="entry name" value="Glyco_trans_2-like"/>
</dbReference>
<dbReference type="PANTHER" id="PTHR43646:SF2">
    <property type="entry name" value="GLYCOSYLTRANSFERASE 2-LIKE DOMAIN-CONTAINING PROTEIN"/>
    <property type="match status" value="1"/>
</dbReference>
<dbReference type="EMBL" id="WLVL01000037">
    <property type="protein sequence ID" value="MTB72265.1"/>
    <property type="molecule type" value="Genomic_DNA"/>
</dbReference>
<dbReference type="InterPro" id="IPR029044">
    <property type="entry name" value="Nucleotide-diphossugar_trans"/>
</dbReference>
<organism evidence="11 12">
    <name type="scientific">Arsenicicoccus cauae</name>
    <dbReference type="NCBI Taxonomy" id="2663847"/>
    <lineage>
        <taxon>Bacteria</taxon>
        <taxon>Bacillati</taxon>
        <taxon>Actinomycetota</taxon>
        <taxon>Actinomycetes</taxon>
        <taxon>Micrococcales</taxon>
        <taxon>Intrasporangiaceae</taxon>
        <taxon>Arsenicicoccus</taxon>
    </lineage>
</organism>
<dbReference type="GO" id="GO:0016757">
    <property type="term" value="F:glycosyltransferase activity"/>
    <property type="evidence" value="ECO:0007669"/>
    <property type="project" value="UniProtKB-KW"/>
</dbReference>
<dbReference type="GO" id="GO:0005886">
    <property type="term" value="C:plasma membrane"/>
    <property type="evidence" value="ECO:0007669"/>
    <property type="project" value="UniProtKB-SubCell"/>
</dbReference>
<evidence type="ECO:0000256" key="2">
    <source>
        <dbReference type="ARBA" id="ARBA00022475"/>
    </source>
</evidence>
<dbReference type="Proteomes" id="UP000431092">
    <property type="component" value="Unassembled WGS sequence"/>
</dbReference>
<protein>
    <recommendedName>
        <fullName evidence="9">4,4'-diaponeurosporenoate glycosyltransferase</fullName>
    </recommendedName>
</protein>